<protein>
    <recommendedName>
        <fullName evidence="7">TF-B3 domain-containing protein</fullName>
    </recommendedName>
</protein>
<evidence type="ECO:0000256" key="3">
    <source>
        <dbReference type="ARBA" id="ARBA00023125"/>
    </source>
</evidence>
<dbReference type="PROSITE" id="PS50863">
    <property type="entry name" value="B3"/>
    <property type="match status" value="2"/>
</dbReference>
<feature type="domain" description="TF-B3" evidence="7">
    <location>
        <begin position="368"/>
        <end position="464"/>
    </location>
</feature>
<evidence type="ECO:0000256" key="2">
    <source>
        <dbReference type="ARBA" id="ARBA00023015"/>
    </source>
</evidence>
<dbReference type="PANTHER" id="PTHR31920">
    <property type="entry name" value="B3 DOMAIN-CONTAINING"/>
    <property type="match status" value="1"/>
</dbReference>
<name>A0ABD1RQN7_9LAMI</name>
<dbReference type="InterPro" id="IPR015300">
    <property type="entry name" value="DNA-bd_pseudobarrel_sf"/>
</dbReference>
<dbReference type="SMART" id="SM01019">
    <property type="entry name" value="B3"/>
    <property type="match status" value="2"/>
</dbReference>
<dbReference type="CDD" id="cd10017">
    <property type="entry name" value="B3_DNA"/>
    <property type="match status" value="2"/>
</dbReference>
<evidence type="ECO:0000313" key="9">
    <source>
        <dbReference type="Proteomes" id="UP001604336"/>
    </source>
</evidence>
<dbReference type="GO" id="GO:0005634">
    <property type="term" value="C:nucleus"/>
    <property type="evidence" value="ECO:0007669"/>
    <property type="project" value="UniProtKB-SubCell"/>
</dbReference>
<dbReference type="Pfam" id="PF02362">
    <property type="entry name" value="B3"/>
    <property type="match status" value="2"/>
</dbReference>
<comment type="caution">
    <text evidence="8">The sequence shown here is derived from an EMBL/GenBank/DDBJ whole genome shotgun (WGS) entry which is preliminary data.</text>
</comment>
<keyword evidence="5" id="KW-0539">Nucleus</keyword>
<dbReference type="SUPFAM" id="SSF101936">
    <property type="entry name" value="DNA-binding pseudobarrel domain"/>
    <property type="match status" value="2"/>
</dbReference>
<evidence type="ECO:0000313" key="8">
    <source>
        <dbReference type="EMBL" id="KAL2490730.1"/>
    </source>
</evidence>
<organism evidence="8 9">
    <name type="scientific">Abeliophyllum distichum</name>
    <dbReference type="NCBI Taxonomy" id="126358"/>
    <lineage>
        <taxon>Eukaryota</taxon>
        <taxon>Viridiplantae</taxon>
        <taxon>Streptophyta</taxon>
        <taxon>Embryophyta</taxon>
        <taxon>Tracheophyta</taxon>
        <taxon>Spermatophyta</taxon>
        <taxon>Magnoliopsida</taxon>
        <taxon>eudicotyledons</taxon>
        <taxon>Gunneridae</taxon>
        <taxon>Pentapetalae</taxon>
        <taxon>asterids</taxon>
        <taxon>lamiids</taxon>
        <taxon>Lamiales</taxon>
        <taxon>Oleaceae</taxon>
        <taxon>Forsythieae</taxon>
        <taxon>Abeliophyllum</taxon>
    </lineage>
</organism>
<feature type="compositionally biased region" description="Polar residues" evidence="6">
    <location>
        <begin position="335"/>
        <end position="346"/>
    </location>
</feature>
<sequence>MIPRKFVGKYGPELSNVVRLTDSIGGVWCVRLEKVEKTLWFHDGWEKFVQDHSISYGYFLVFKYRGNSNFNVRIFDLTASEVHYPLNSSHKFEGTNPQNSISETEEFSDDLGHPVVSTEMEEHSDDDSVKILASFPGKPMACPPRYGAPNECMGKATSGRRHDHQTLHDLSFSSTVFAHGVKRGKIDSAETCYLTGSKAKMEGGWAVKTENLNVSCHGKSNTSQSAETRYLTRSKVKMEGGWEVETENLNISCHGKSNTSQSAETRYLTRSKVKMEGGWAVKTENLNISCHGKSNTSQSAKPVLDKTLHFSESKHKNPIIKNVKESIPATEAKEISSSNANQSSFGIESREGNKAVHSTGKSMPKNPSFTFVVKPYNLSCNMLYMPHSFLTENLPSSPRCLELHDCDGRNWLVSVVLRRDKVSCLSKGFGTFIKEKNLKVGDTCVFELIDVNKPVLKVSTFCNTSIVPK</sequence>
<dbReference type="Proteomes" id="UP001604336">
    <property type="component" value="Unassembled WGS sequence"/>
</dbReference>
<keyword evidence="9" id="KW-1185">Reference proteome</keyword>
<keyword evidence="4" id="KW-0804">Transcription</keyword>
<dbReference type="Gene3D" id="2.40.330.10">
    <property type="entry name" value="DNA-binding pseudobarrel domain"/>
    <property type="match status" value="2"/>
</dbReference>
<dbReference type="AlphaFoldDB" id="A0ABD1RQN7"/>
<accession>A0ABD1RQN7</accession>
<evidence type="ECO:0000256" key="4">
    <source>
        <dbReference type="ARBA" id="ARBA00023163"/>
    </source>
</evidence>
<keyword evidence="2" id="KW-0805">Transcription regulation</keyword>
<dbReference type="EMBL" id="JBFOLK010000008">
    <property type="protein sequence ID" value="KAL2490730.1"/>
    <property type="molecule type" value="Genomic_DNA"/>
</dbReference>
<gene>
    <name evidence="8" type="ORF">Adt_26358</name>
</gene>
<comment type="subcellular location">
    <subcellularLocation>
        <location evidence="1">Nucleus</location>
    </subcellularLocation>
</comment>
<dbReference type="InterPro" id="IPR050655">
    <property type="entry name" value="Plant_B3_domain"/>
</dbReference>
<reference evidence="9" key="1">
    <citation type="submission" date="2024-07" db="EMBL/GenBank/DDBJ databases">
        <title>Two chromosome-level genome assemblies of Korean endemic species Abeliophyllum distichum and Forsythia ovata (Oleaceae).</title>
        <authorList>
            <person name="Jang H."/>
        </authorList>
    </citation>
    <scope>NUCLEOTIDE SEQUENCE [LARGE SCALE GENOMIC DNA]</scope>
</reference>
<dbReference type="InterPro" id="IPR003340">
    <property type="entry name" value="B3_DNA-bd"/>
</dbReference>
<feature type="region of interest" description="Disordered" evidence="6">
    <location>
        <begin position="331"/>
        <end position="361"/>
    </location>
</feature>
<evidence type="ECO:0000259" key="7">
    <source>
        <dbReference type="PROSITE" id="PS50863"/>
    </source>
</evidence>
<dbReference type="GO" id="GO:0003677">
    <property type="term" value="F:DNA binding"/>
    <property type="evidence" value="ECO:0007669"/>
    <property type="project" value="UniProtKB-KW"/>
</dbReference>
<dbReference type="PANTHER" id="PTHR31920:SF37">
    <property type="entry name" value="B3 DOMAIN-CONTAINING TRANSCRIPTION FACTOR VRN1"/>
    <property type="match status" value="1"/>
</dbReference>
<proteinExistence type="predicted"/>
<feature type="domain" description="TF-B3" evidence="7">
    <location>
        <begin position="1"/>
        <end position="78"/>
    </location>
</feature>
<evidence type="ECO:0000256" key="6">
    <source>
        <dbReference type="SAM" id="MobiDB-lite"/>
    </source>
</evidence>
<keyword evidence="3" id="KW-0238">DNA-binding</keyword>
<evidence type="ECO:0000256" key="1">
    <source>
        <dbReference type="ARBA" id="ARBA00004123"/>
    </source>
</evidence>
<evidence type="ECO:0000256" key="5">
    <source>
        <dbReference type="ARBA" id="ARBA00023242"/>
    </source>
</evidence>